<dbReference type="PROSITE" id="PS50002">
    <property type="entry name" value="SH3"/>
    <property type="match status" value="1"/>
</dbReference>
<feature type="compositionally biased region" description="Basic and acidic residues" evidence="6">
    <location>
        <begin position="509"/>
        <end position="524"/>
    </location>
</feature>
<feature type="compositionally biased region" description="Basic and acidic residues" evidence="6">
    <location>
        <begin position="1"/>
        <end position="16"/>
    </location>
</feature>
<keyword evidence="3" id="KW-0963">Cytoplasm</keyword>
<evidence type="ECO:0000313" key="10">
    <source>
        <dbReference type="EMBL" id="GCB68778.1"/>
    </source>
</evidence>
<feature type="compositionally biased region" description="Polar residues" evidence="6">
    <location>
        <begin position="929"/>
        <end position="939"/>
    </location>
</feature>
<protein>
    <submittedName>
        <fullName evidence="10">Uncharacterized protein</fullName>
    </submittedName>
</protein>
<dbReference type="InterPro" id="IPR000219">
    <property type="entry name" value="DH_dom"/>
</dbReference>
<evidence type="ECO:0000259" key="7">
    <source>
        <dbReference type="PROSITE" id="PS50002"/>
    </source>
</evidence>
<feature type="compositionally biased region" description="Polar residues" evidence="6">
    <location>
        <begin position="893"/>
        <end position="913"/>
    </location>
</feature>
<dbReference type="Gene3D" id="2.30.29.30">
    <property type="entry name" value="Pleckstrin-homology domain (PH domain)/Phosphotyrosine-binding domain (PTB)"/>
    <property type="match status" value="1"/>
</dbReference>
<reference evidence="10 11" key="1">
    <citation type="journal article" date="2018" name="Nat. Ecol. Evol.">
        <title>Shark genomes provide insights into elasmobranch evolution and the origin of vertebrates.</title>
        <authorList>
            <person name="Hara Y"/>
            <person name="Yamaguchi K"/>
            <person name="Onimaru K"/>
            <person name="Kadota M"/>
            <person name="Koyanagi M"/>
            <person name="Keeley SD"/>
            <person name="Tatsumi K"/>
            <person name="Tanaka K"/>
            <person name="Motone F"/>
            <person name="Kageyama Y"/>
            <person name="Nozu R"/>
            <person name="Adachi N"/>
            <person name="Nishimura O"/>
            <person name="Nakagawa R"/>
            <person name="Tanegashima C"/>
            <person name="Kiyatake I"/>
            <person name="Matsumoto R"/>
            <person name="Murakumo K"/>
            <person name="Nishida K"/>
            <person name="Terakita A"/>
            <person name="Kuratani S"/>
            <person name="Sato K"/>
            <person name="Hyodo S Kuraku.S."/>
        </authorList>
    </citation>
    <scope>NUCLEOTIDE SEQUENCE [LARGE SCALE GENOMIC DNA]</scope>
</reference>
<dbReference type="Proteomes" id="UP000288216">
    <property type="component" value="Unassembled WGS sequence"/>
</dbReference>
<feature type="compositionally biased region" description="Low complexity" evidence="6">
    <location>
        <begin position="1722"/>
        <end position="1738"/>
    </location>
</feature>
<dbReference type="CDD" id="cd11973">
    <property type="entry name" value="SH3_ASEF"/>
    <property type="match status" value="1"/>
</dbReference>
<dbReference type="InterPro" id="IPR001849">
    <property type="entry name" value="PH_domain"/>
</dbReference>
<evidence type="ECO:0000256" key="6">
    <source>
        <dbReference type="SAM" id="MobiDB-lite"/>
    </source>
</evidence>
<dbReference type="GO" id="GO:0005737">
    <property type="term" value="C:cytoplasm"/>
    <property type="evidence" value="ECO:0007669"/>
    <property type="project" value="UniProtKB-SubCell"/>
</dbReference>
<dbReference type="Gene3D" id="2.30.30.40">
    <property type="entry name" value="SH3 Domains"/>
    <property type="match status" value="1"/>
</dbReference>
<organism evidence="10 11">
    <name type="scientific">Scyliorhinus torazame</name>
    <name type="common">Cloudy catshark</name>
    <name type="synonym">Catulus torazame</name>
    <dbReference type="NCBI Taxonomy" id="75743"/>
    <lineage>
        <taxon>Eukaryota</taxon>
        <taxon>Metazoa</taxon>
        <taxon>Chordata</taxon>
        <taxon>Craniata</taxon>
        <taxon>Vertebrata</taxon>
        <taxon>Chondrichthyes</taxon>
        <taxon>Elasmobranchii</taxon>
        <taxon>Galeomorphii</taxon>
        <taxon>Galeoidea</taxon>
        <taxon>Carcharhiniformes</taxon>
        <taxon>Scyliorhinidae</taxon>
        <taxon>Scyliorhinus</taxon>
    </lineage>
</organism>
<evidence type="ECO:0000256" key="1">
    <source>
        <dbReference type="ARBA" id="ARBA00004496"/>
    </source>
</evidence>
<feature type="compositionally biased region" description="Basic and acidic residues" evidence="6">
    <location>
        <begin position="1527"/>
        <end position="1548"/>
    </location>
</feature>
<feature type="compositionally biased region" description="Basic and acidic residues" evidence="6">
    <location>
        <begin position="1361"/>
        <end position="1382"/>
    </location>
</feature>
<feature type="region of interest" description="Disordered" evidence="6">
    <location>
        <begin position="1468"/>
        <end position="1504"/>
    </location>
</feature>
<dbReference type="PROSITE" id="PS50010">
    <property type="entry name" value="DH_2"/>
    <property type="match status" value="1"/>
</dbReference>
<evidence type="ECO:0000256" key="2">
    <source>
        <dbReference type="ARBA" id="ARBA00022443"/>
    </source>
</evidence>
<dbReference type="CDD" id="cd01224">
    <property type="entry name" value="PH_Collybistin_ASEF"/>
    <property type="match status" value="1"/>
</dbReference>
<evidence type="ECO:0000256" key="4">
    <source>
        <dbReference type="ARBA" id="ARBA00022658"/>
    </source>
</evidence>
<evidence type="ECO:0000313" key="11">
    <source>
        <dbReference type="Proteomes" id="UP000288216"/>
    </source>
</evidence>
<feature type="region of interest" description="Disordered" evidence="6">
    <location>
        <begin position="1526"/>
        <end position="1593"/>
    </location>
</feature>
<dbReference type="PROSITE" id="PS00741">
    <property type="entry name" value="DH_1"/>
    <property type="match status" value="1"/>
</dbReference>
<dbReference type="SMART" id="SM00325">
    <property type="entry name" value="RhoGEF"/>
    <property type="match status" value="1"/>
</dbReference>
<dbReference type="SMART" id="SM00326">
    <property type="entry name" value="SH3"/>
    <property type="match status" value="1"/>
</dbReference>
<proteinExistence type="predicted"/>
<name>A0A401P6N4_SCYTO</name>
<evidence type="ECO:0000259" key="8">
    <source>
        <dbReference type="PROSITE" id="PS50003"/>
    </source>
</evidence>
<gene>
    <name evidence="10" type="ORF">scyTo_0000944</name>
</gene>
<dbReference type="STRING" id="75743.A0A401P6N4"/>
<feature type="region of interest" description="Disordered" evidence="6">
    <location>
        <begin position="850"/>
        <end position="870"/>
    </location>
</feature>
<feature type="domain" description="SH3" evidence="7">
    <location>
        <begin position="2004"/>
        <end position="2063"/>
    </location>
</feature>
<dbReference type="SUPFAM" id="SSF50729">
    <property type="entry name" value="PH domain-like"/>
    <property type="match status" value="1"/>
</dbReference>
<comment type="caution">
    <text evidence="10">The sequence shown here is derived from an EMBL/GenBank/DDBJ whole genome shotgun (WGS) entry which is preliminary data.</text>
</comment>
<dbReference type="SUPFAM" id="SSF50044">
    <property type="entry name" value="SH3-domain"/>
    <property type="match status" value="1"/>
</dbReference>
<feature type="region of interest" description="Disordered" evidence="6">
    <location>
        <begin position="2076"/>
        <end position="2095"/>
    </location>
</feature>
<dbReference type="InterPro" id="IPR001452">
    <property type="entry name" value="SH3_domain"/>
</dbReference>
<dbReference type="InterPro" id="IPR011993">
    <property type="entry name" value="PH-like_dom_sf"/>
</dbReference>
<keyword evidence="2 5" id="KW-0728">SH3 domain</keyword>
<dbReference type="CDD" id="cd00160">
    <property type="entry name" value="RhoGEF"/>
    <property type="match status" value="1"/>
</dbReference>
<keyword evidence="4" id="KW-0344">Guanine-nucleotide releasing factor</keyword>
<dbReference type="FunFam" id="1.20.900.10:FF:000002">
    <property type="entry name" value="Rho guanine nucleotide exchange factor 9"/>
    <property type="match status" value="1"/>
</dbReference>
<feature type="domain" description="DH" evidence="9">
    <location>
        <begin position="2100"/>
        <end position="2284"/>
    </location>
</feature>
<evidence type="ECO:0000259" key="9">
    <source>
        <dbReference type="PROSITE" id="PS50010"/>
    </source>
</evidence>
<keyword evidence="11" id="KW-1185">Reference proteome</keyword>
<dbReference type="PROSITE" id="PS50003">
    <property type="entry name" value="PH_DOMAIN"/>
    <property type="match status" value="1"/>
</dbReference>
<feature type="compositionally biased region" description="Polar residues" evidence="6">
    <location>
        <begin position="477"/>
        <end position="489"/>
    </location>
</feature>
<comment type="subcellular location">
    <subcellularLocation>
        <location evidence="1">Cytoplasm</location>
    </subcellularLocation>
</comment>
<dbReference type="Pfam" id="PF00018">
    <property type="entry name" value="SH3_1"/>
    <property type="match status" value="1"/>
</dbReference>
<feature type="compositionally biased region" description="Acidic residues" evidence="6">
    <location>
        <begin position="17"/>
        <end position="28"/>
    </location>
</feature>
<dbReference type="OrthoDB" id="660555at2759"/>
<dbReference type="SMART" id="SM00233">
    <property type="entry name" value="PH"/>
    <property type="match status" value="1"/>
</dbReference>
<dbReference type="EMBL" id="BFAA01000194">
    <property type="protein sequence ID" value="GCB68778.1"/>
    <property type="molecule type" value="Genomic_DNA"/>
</dbReference>
<dbReference type="InterPro" id="IPR036028">
    <property type="entry name" value="SH3-like_dom_sf"/>
</dbReference>
<feature type="compositionally biased region" description="Basic and acidic residues" evidence="6">
    <location>
        <begin position="39"/>
        <end position="48"/>
    </location>
</feature>
<feature type="domain" description="PH" evidence="8">
    <location>
        <begin position="2315"/>
        <end position="2422"/>
    </location>
</feature>
<dbReference type="PANTHER" id="PTHR47544">
    <property type="entry name" value="RHO GUANINE NUCLEOTIDE EXCHANGE FACTOR 4"/>
    <property type="match status" value="1"/>
</dbReference>
<feature type="compositionally biased region" description="Polar residues" evidence="6">
    <location>
        <begin position="168"/>
        <end position="183"/>
    </location>
</feature>
<feature type="region of interest" description="Disordered" evidence="6">
    <location>
        <begin position="477"/>
        <end position="529"/>
    </location>
</feature>
<feature type="region of interest" description="Disordered" evidence="6">
    <location>
        <begin position="893"/>
        <end position="943"/>
    </location>
</feature>
<feature type="region of interest" description="Disordered" evidence="6">
    <location>
        <begin position="1353"/>
        <end position="1407"/>
    </location>
</feature>
<feature type="region of interest" description="Disordered" evidence="6">
    <location>
        <begin position="1607"/>
        <end position="1630"/>
    </location>
</feature>
<dbReference type="PANTHER" id="PTHR47544:SF2">
    <property type="entry name" value="RHO GUANINE NUCLEOTIDE EXCHANGE FACTOR 4"/>
    <property type="match status" value="1"/>
</dbReference>
<dbReference type="InterPro" id="IPR035899">
    <property type="entry name" value="DBL_dom_sf"/>
</dbReference>
<feature type="compositionally biased region" description="Low complexity" evidence="6">
    <location>
        <begin position="1609"/>
        <end position="1620"/>
    </location>
</feature>
<dbReference type="Gene3D" id="1.20.900.10">
    <property type="entry name" value="Dbl homology (DH) domain"/>
    <property type="match status" value="1"/>
</dbReference>
<dbReference type="GO" id="GO:0035556">
    <property type="term" value="P:intracellular signal transduction"/>
    <property type="evidence" value="ECO:0007669"/>
    <property type="project" value="InterPro"/>
</dbReference>
<feature type="region of interest" description="Disordered" evidence="6">
    <location>
        <begin position="168"/>
        <end position="199"/>
    </location>
</feature>
<feature type="region of interest" description="Disordered" evidence="6">
    <location>
        <begin position="1"/>
        <end position="58"/>
    </location>
</feature>
<evidence type="ECO:0000256" key="5">
    <source>
        <dbReference type="PROSITE-ProRule" id="PRU00192"/>
    </source>
</evidence>
<sequence length="2509" mass="279081">MLRKVSESIESLSEHCESEEEDGSEEEQPPGPSQVSPDVQHESNKTTIEKAPATSETKLEHNWTSSHLFVPQPEVTIEANDIDPECLGRLIHASTKPQLNTSSLDTIPPLYPQIRPHTTAFCRDSKPRGISCKAQEGCGTARGVESEISGFSAETSEVNFNIHFSTPSEQHALHSGSSQPALDTTSETSDVSSETESEASELFFLTNTATNELPYELNSEKCTGSFEAETSHNAIAPWSETLSATFLEAHGSGSCLDLKWDSKENSPHTAEQFEILPETKALLNKIPLDIKIEPSVLSSEAAEPKTISLNKQTESAAICPGICHTSDGIKPDPSKIPLTESDWAFLNRNQVLSEIPSEINRGSTGICPETNEIPPAAITESKTIWAPLGANPCPCEIPQQVESNPIEPCPLLTKVSTKLISEPICLSLDVNNDLNKIPIEGELESLQTFPESSDISNGIIAELERCWVSVDANQDPSATFSQVRSNPTQVDPEKREVSVGTKSSWSSPDTDRDQSEIPTDKEPDSSAAAPGTIEICGRFEFKPTWPPPVTNQDTSEIPVEIESPASRNSFGASAKIVSESVWALLNTNQDQSECSLEVKPDSAAGSPKTSEIFAGFKSEPTWTSLYTEQDQGEIPFETELLPIVVSPGTNAVPAGIISDSGSTWLPLGTDQNLTETPFDTELVPSENCPDTRSEISKTSALISSEENNSSPLEGNLPTIETSAPESEAKLEPFAISTENPQEINVRNLAAELRTNEENSDQPEFTVESQVELTRAFQELDGYTDFSDTTEIETISSVIFHEADQDLSDKSAGVNGVISDHINEGSTDTAHYSFEAKLDCDEITCETLTQRSETEAVSHDSGAVESTQDNITGAGLESVDSSIKANFEAAAGDSLQTGSVTSEQISAKTQSTSFTEKHTTDFQEGELKVGQSSSENQSQEDFVKGKQGEIANLLLSETEEHKKFLDRDFETIESSQTSGLDSSSSYIAPEARSLEVQPQEIDLRKDSEGNTFSANTGSCPGANSDGEDCIAEPITELLFDTTIEVSEISPENPCAKRENSINFSGQENDCPIELIRQSFKHCTGTSSETNVLCSSFKETTEQNLNIINISNEEVEAHEYPSQTSIEPGAASLVSDSEQREIFIEGFTVSHATTSQQLNTTKTTKKGSTIDAELVPTFFLIEPSRDNNKAPKNSTENSHFYIGDIGSMTSDLPLGAELEDTGIANKNLDRQYMALPAESGTLQGESDDRLDYDDMLDEHLYRRENGSQETIKLDAVSSDVPQLVYDTDGNSTTSEEIDENIYQFGSNSSLHKAVQRQTNTKGDDRFGSLSSLNSFSASIKNSKFSVFTKMASFRKSKASTQEHQPESKGENRGQLARDADESKAQTKGNINGATVYKTHGPSYKPHLSYHFRSSNKSEYSTLDGSDDDDEVFERSSLVSESLKSAFGPDRLQEAEDMEEVQRVAENGRHFHSRSTDSMEGDESTAEEQSVKIPPVTGNRCKKSKSADSLNLRMKRVFANKSLSVFFETKSGDKDQNSKSQKRNDGDEGKTRHLSWRKFMKLSESESPKATSPLSTSNTAGEEIQAARSQSQVHSEYARRISMEQIENTPFSAASSPSSPQAPSKDHLSDSSLEQDDCMKLVGQRVKRTSPNGLQLKLTFDGCLESEDRFQTTSNQTLPNALLNQLSPTWNRPGVISECFDSTFPARPMSPKPQSPRSSFRRSFRSSNRASTSSWTSLDSSRTTDGEGPERPTTLKPRGNLLLSVQSLNYECQKEDSGISSQSQTSLNTTCSAIDIAKDEEVSKLATQTAQEKDSTVPTILRKHHQNHPRQRPFSDLEQVAWLFDRPEPEGKCKLDSEDETEEISLPPHKRCSSDELLLEEARTRRRRLVEELENSRTRHGRTNAPVRNEVRRRYSFLSPLSATFKDIPLRFLTLSQSTPTGLDCIGYKRWIATPVINDGAPDKTAFADEAGSEEDLYEDYRSGNHRYGHQGGGGEQLAINELISDGSVVYAEALWDHITMDDQELGFKAGDVIEVVDATNKEWWWGRIADSEGWFPASFVRLWVNQDEPMEEYPVKVKDGKPDDANSANRRLATGQSKKDQMRTNVISEIMSTENDYIKHLKDICEGYVKQCRKRTDMFTEEQLRTIFGNIEDIYKFQKKFLKGLEKQFNKDQPHLSEIGSCFLEYQTDFQIYSEYCNNHPNAYAELSKLMKVNKYVYFFEACRLLQKMIDISLDGFLLTPVQKICKYPLQLAELLKYTNPEHRDYNDVEAALNAMKNVAKLINERKRRLENLDKIAQWQSSIENWEGEDVLARSSELIHSGELTKVSQPQAKSKQRIFFLFDHQVVFCKKDLLRRDILYYKSRIDTDSMEVVDVEDGKDKDFNISVKNAFKLQNKFTNEIHLFCAKKTSVKQRWLQAFENERKQVQLDKETGFAITEVQKKQAMMNAKKSHPAGKPKAVTRPYYDFLTLRQKHPMMPSTIPQQQVYMLAEPKRKPSNFWQNIGRLTPFKK</sequence>
<accession>A0A401P6N4</accession>
<dbReference type="SUPFAM" id="SSF48065">
    <property type="entry name" value="DBL homology domain (DH-domain)"/>
    <property type="match status" value="1"/>
</dbReference>
<dbReference type="OMA" id="YECQKED"/>
<dbReference type="InterPro" id="IPR001331">
    <property type="entry name" value="GDS_CDC24_CS"/>
</dbReference>
<dbReference type="InterPro" id="IPR055251">
    <property type="entry name" value="SOS1_NGEF_PH"/>
</dbReference>
<evidence type="ECO:0000256" key="3">
    <source>
        <dbReference type="ARBA" id="ARBA00022490"/>
    </source>
</evidence>
<dbReference type="GO" id="GO:0005085">
    <property type="term" value="F:guanyl-nucleotide exchange factor activity"/>
    <property type="evidence" value="ECO:0007669"/>
    <property type="project" value="UniProtKB-KW"/>
</dbReference>
<dbReference type="Pfam" id="PF00621">
    <property type="entry name" value="RhoGEF"/>
    <property type="match status" value="1"/>
</dbReference>
<feature type="compositionally biased region" description="Basic and acidic residues" evidence="6">
    <location>
        <begin position="914"/>
        <end position="926"/>
    </location>
</feature>
<dbReference type="Pfam" id="PF22697">
    <property type="entry name" value="SOS1_NGEF_PH"/>
    <property type="match status" value="1"/>
</dbReference>
<feature type="region of interest" description="Disordered" evidence="6">
    <location>
        <begin position="1699"/>
        <end position="1757"/>
    </location>
</feature>
<feature type="compositionally biased region" description="Polar residues" evidence="6">
    <location>
        <begin position="1565"/>
        <end position="1577"/>
    </location>
</feature>